<evidence type="ECO:0000313" key="9">
    <source>
        <dbReference type="EMBL" id="KAK0038914.1"/>
    </source>
</evidence>
<reference evidence="8" key="2">
    <citation type="submission" date="2023-04" db="EMBL/GenBank/DDBJ databases">
        <authorList>
            <person name="Bu L."/>
            <person name="Lu L."/>
            <person name="Laidemitt M.R."/>
            <person name="Zhang S.M."/>
            <person name="Mutuku M."/>
            <person name="Mkoji G."/>
            <person name="Steinauer M."/>
            <person name="Loker E.S."/>
        </authorList>
    </citation>
    <scope>NUCLEOTIDE SEQUENCE</scope>
    <source>
        <strain evidence="8">KasaAsao</strain>
        <tissue evidence="8">Whole Snail</tissue>
    </source>
</reference>
<evidence type="ECO:0000256" key="1">
    <source>
        <dbReference type="ARBA" id="ARBA00004141"/>
    </source>
</evidence>
<dbReference type="GO" id="GO:0004100">
    <property type="term" value="F:chitin synthase activity"/>
    <property type="evidence" value="ECO:0007669"/>
    <property type="project" value="UniProtKB-EC"/>
</dbReference>
<dbReference type="GO" id="GO:0071944">
    <property type="term" value="C:cell periphery"/>
    <property type="evidence" value="ECO:0007669"/>
    <property type="project" value="TreeGrafter"/>
</dbReference>
<dbReference type="PANTHER" id="PTHR22914:SF41">
    <property type="entry name" value="CHITIN SYNTHASE 7"/>
    <property type="match status" value="1"/>
</dbReference>
<feature type="non-terminal residue" evidence="8">
    <location>
        <position position="1"/>
    </location>
</feature>
<comment type="caution">
    <text evidence="8">The sequence shown here is derived from an EMBL/GenBank/DDBJ whole genome shotgun (WGS) entry which is preliminary data.</text>
</comment>
<name>A0AAD8EST0_BIOPF</name>
<keyword evidence="10" id="KW-1185">Reference proteome</keyword>
<protein>
    <recommendedName>
        <fullName evidence="2">chitin synthase</fullName>
        <ecNumber evidence="2">2.4.1.16</ecNumber>
    </recommendedName>
</protein>
<dbReference type="PANTHER" id="PTHR22914">
    <property type="entry name" value="CHITIN SYNTHASE"/>
    <property type="match status" value="1"/>
</dbReference>
<dbReference type="Proteomes" id="UP001233172">
    <property type="component" value="Unassembled WGS sequence"/>
</dbReference>
<dbReference type="AlphaFoldDB" id="A0AAD8EST0"/>
<dbReference type="Gene3D" id="3.90.550.10">
    <property type="entry name" value="Spore Coat Polysaccharide Biosynthesis Protein SpsA, Chain A"/>
    <property type="match status" value="1"/>
</dbReference>
<evidence type="ECO:0000256" key="7">
    <source>
        <dbReference type="SAM" id="Phobius"/>
    </source>
</evidence>
<comment type="subcellular location">
    <subcellularLocation>
        <location evidence="1">Membrane</location>
        <topology evidence="1">Multi-pass membrane protein</topology>
    </subcellularLocation>
</comment>
<organism evidence="8 10">
    <name type="scientific">Biomphalaria pfeifferi</name>
    <name type="common">Bloodfluke planorb</name>
    <name type="synonym">Freshwater snail</name>
    <dbReference type="NCBI Taxonomy" id="112525"/>
    <lineage>
        <taxon>Eukaryota</taxon>
        <taxon>Metazoa</taxon>
        <taxon>Spiralia</taxon>
        <taxon>Lophotrochozoa</taxon>
        <taxon>Mollusca</taxon>
        <taxon>Gastropoda</taxon>
        <taxon>Heterobranchia</taxon>
        <taxon>Euthyneura</taxon>
        <taxon>Panpulmonata</taxon>
        <taxon>Hygrophila</taxon>
        <taxon>Lymnaeoidea</taxon>
        <taxon>Planorbidae</taxon>
        <taxon>Biomphalaria</taxon>
    </lineage>
</organism>
<keyword evidence="3" id="KW-0328">Glycosyltransferase</keyword>
<sequence>WITITLVTYVRTDKIFWITTSIIRGLIIVKFSLGALYSWHILRSTRSNAKTTPSIMRMTCYNKGKDGIKNTLDSLCKQEYNYKLIVVICDREITRPGNKKTIPEIVLNLCDFDQETEPKTYVSLAHEAKRCNKARMYAGHYHVEEEQKEDRQDGAVNHGTRVIVISKCRDPTETEKTGNRGKRDNQVILMSFFSKIIHGHEMSELDMELHQKMKLLMPHMDPNDFEYILMADVDTTVKPDALPVIINVIETDRNVIGVCGETTMENEFETWVTMIQVFEYYISSYLSKDI</sequence>
<evidence type="ECO:0000256" key="6">
    <source>
        <dbReference type="ARBA" id="ARBA00023136"/>
    </source>
</evidence>
<dbReference type="SUPFAM" id="SSF53448">
    <property type="entry name" value="Nucleotide-diphospho-sugar transferases"/>
    <property type="match status" value="1"/>
</dbReference>
<evidence type="ECO:0000313" key="8">
    <source>
        <dbReference type="EMBL" id="KAK0038616.1"/>
    </source>
</evidence>
<feature type="transmembrane region" description="Helical" evidence="7">
    <location>
        <begin position="15"/>
        <end position="37"/>
    </location>
</feature>
<dbReference type="InterPro" id="IPR004835">
    <property type="entry name" value="Chitin_synth"/>
</dbReference>
<keyword evidence="4 7" id="KW-0812">Transmembrane</keyword>
<dbReference type="GO" id="GO:0006031">
    <property type="term" value="P:chitin biosynthetic process"/>
    <property type="evidence" value="ECO:0007669"/>
    <property type="project" value="TreeGrafter"/>
</dbReference>
<dbReference type="EMBL" id="JASAOG010000486">
    <property type="protein sequence ID" value="KAK0038914.1"/>
    <property type="molecule type" value="Genomic_DNA"/>
</dbReference>
<proteinExistence type="predicted"/>
<keyword evidence="5 7" id="KW-1133">Transmembrane helix</keyword>
<dbReference type="GO" id="GO:0016020">
    <property type="term" value="C:membrane"/>
    <property type="evidence" value="ECO:0007669"/>
    <property type="project" value="UniProtKB-SubCell"/>
</dbReference>
<evidence type="ECO:0000256" key="3">
    <source>
        <dbReference type="ARBA" id="ARBA00022676"/>
    </source>
</evidence>
<dbReference type="InterPro" id="IPR029044">
    <property type="entry name" value="Nucleotide-diphossugar_trans"/>
</dbReference>
<evidence type="ECO:0000256" key="5">
    <source>
        <dbReference type="ARBA" id="ARBA00022989"/>
    </source>
</evidence>
<accession>A0AAD8EST0</accession>
<evidence type="ECO:0000256" key="4">
    <source>
        <dbReference type="ARBA" id="ARBA00022692"/>
    </source>
</evidence>
<dbReference type="EC" id="2.4.1.16" evidence="2"/>
<keyword evidence="6 7" id="KW-0472">Membrane</keyword>
<evidence type="ECO:0000256" key="2">
    <source>
        <dbReference type="ARBA" id="ARBA00012543"/>
    </source>
</evidence>
<dbReference type="Pfam" id="PF03142">
    <property type="entry name" value="Chitin_synth_2"/>
    <property type="match status" value="1"/>
</dbReference>
<keyword evidence="3" id="KW-0808">Transferase</keyword>
<reference evidence="8" key="1">
    <citation type="journal article" date="2023" name="PLoS Negl. Trop. Dis.">
        <title>A genome sequence for Biomphalaria pfeifferi, the major vector snail for the human-infecting parasite Schistosoma mansoni.</title>
        <authorList>
            <person name="Bu L."/>
            <person name="Lu L."/>
            <person name="Laidemitt M.R."/>
            <person name="Zhang S.M."/>
            <person name="Mutuku M."/>
            <person name="Mkoji G."/>
            <person name="Steinauer M."/>
            <person name="Loker E.S."/>
        </authorList>
    </citation>
    <scope>NUCLEOTIDE SEQUENCE</scope>
    <source>
        <strain evidence="8">KasaAsao</strain>
    </source>
</reference>
<evidence type="ECO:0000313" key="10">
    <source>
        <dbReference type="Proteomes" id="UP001233172"/>
    </source>
</evidence>
<gene>
    <name evidence="9" type="ORF">Bpfe_031490</name>
    <name evidence="8" type="ORF">Bpfe_031580</name>
</gene>
<dbReference type="EMBL" id="JASAOG010000497">
    <property type="protein sequence ID" value="KAK0038616.1"/>
    <property type="molecule type" value="Genomic_DNA"/>
</dbReference>